<feature type="compositionally biased region" description="Polar residues" evidence="1">
    <location>
        <begin position="18"/>
        <end position="33"/>
    </location>
</feature>
<feature type="compositionally biased region" description="Acidic residues" evidence="1">
    <location>
        <begin position="37"/>
        <end position="47"/>
    </location>
</feature>
<organism evidence="2 3">
    <name type="scientific">Hyaloperonospora arabidopsidis (strain Emoy2)</name>
    <name type="common">Downy mildew agent</name>
    <name type="synonym">Peronospora arabidopsidis</name>
    <dbReference type="NCBI Taxonomy" id="559515"/>
    <lineage>
        <taxon>Eukaryota</taxon>
        <taxon>Sar</taxon>
        <taxon>Stramenopiles</taxon>
        <taxon>Oomycota</taxon>
        <taxon>Peronosporomycetes</taxon>
        <taxon>Peronosporales</taxon>
        <taxon>Peronosporaceae</taxon>
        <taxon>Hyaloperonospora</taxon>
    </lineage>
</organism>
<dbReference type="AlphaFoldDB" id="M4BL40"/>
<dbReference type="VEuPathDB" id="FungiDB:HpaG807125"/>
<reference evidence="3" key="1">
    <citation type="journal article" date="2010" name="Science">
        <title>Signatures of adaptation to obligate biotrophy in the Hyaloperonospora arabidopsidis genome.</title>
        <authorList>
            <person name="Baxter L."/>
            <person name="Tripathy S."/>
            <person name="Ishaque N."/>
            <person name="Boot N."/>
            <person name="Cabral A."/>
            <person name="Kemen E."/>
            <person name="Thines M."/>
            <person name="Ah-Fong A."/>
            <person name="Anderson R."/>
            <person name="Badejoko W."/>
            <person name="Bittner-Eddy P."/>
            <person name="Boore J.L."/>
            <person name="Chibucos M.C."/>
            <person name="Coates M."/>
            <person name="Dehal P."/>
            <person name="Delehaunty K."/>
            <person name="Dong S."/>
            <person name="Downton P."/>
            <person name="Dumas B."/>
            <person name="Fabro G."/>
            <person name="Fronick C."/>
            <person name="Fuerstenberg S.I."/>
            <person name="Fulton L."/>
            <person name="Gaulin E."/>
            <person name="Govers F."/>
            <person name="Hughes L."/>
            <person name="Humphray S."/>
            <person name="Jiang R.H."/>
            <person name="Judelson H."/>
            <person name="Kamoun S."/>
            <person name="Kyung K."/>
            <person name="Meijer H."/>
            <person name="Minx P."/>
            <person name="Morris P."/>
            <person name="Nelson J."/>
            <person name="Phuntumart V."/>
            <person name="Qutob D."/>
            <person name="Rehmany A."/>
            <person name="Rougon-Cardoso A."/>
            <person name="Ryden P."/>
            <person name="Torto-Alalibo T."/>
            <person name="Studholme D."/>
            <person name="Wang Y."/>
            <person name="Win J."/>
            <person name="Wood J."/>
            <person name="Clifton S.W."/>
            <person name="Rogers J."/>
            <person name="Van den Ackerveken G."/>
            <person name="Jones J.D."/>
            <person name="McDowell J.M."/>
            <person name="Beynon J."/>
            <person name="Tyler B.M."/>
        </authorList>
    </citation>
    <scope>NUCLEOTIDE SEQUENCE [LARGE SCALE GENOMIC DNA]</scope>
    <source>
        <strain evidence="3">Emoy2</strain>
    </source>
</reference>
<keyword evidence="3" id="KW-1185">Reference proteome</keyword>
<evidence type="ECO:0000313" key="3">
    <source>
        <dbReference type="Proteomes" id="UP000011713"/>
    </source>
</evidence>
<sequence length="69" mass="7884">MDRDETPKRKEPAELMKNGSTADENSVSRNNCIPNEGNEDDVESLPEDDGCKLRCRHAKWVPSTYRYIA</sequence>
<dbReference type="EMBL" id="JH598368">
    <property type="status" value="NOT_ANNOTATED_CDS"/>
    <property type="molecule type" value="Genomic_DNA"/>
</dbReference>
<accession>M4BL40</accession>
<dbReference type="Proteomes" id="UP000011713">
    <property type="component" value="Unassembled WGS sequence"/>
</dbReference>
<dbReference type="InParanoid" id="M4BL40"/>
<feature type="compositionally biased region" description="Basic and acidic residues" evidence="1">
    <location>
        <begin position="1"/>
        <end position="14"/>
    </location>
</feature>
<name>M4BL40_HYAAE</name>
<evidence type="ECO:0000313" key="2">
    <source>
        <dbReference type="EnsemblProtists" id="HpaP807125"/>
    </source>
</evidence>
<dbReference type="HOGENOM" id="CLU_2781339_0_0_1"/>
<dbReference type="EnsemblProtists" id="HpaT807125">
    <property type="protein sequence ID" value="HpaP807125"/>
    <property type="gene ID" value="HpaG807125"/>
</dbReference>
<reference evidence="2" key="2">
    <citation type="submission" date="2015-06" db="UniProtKB">
        <authorList>
            <consortium name="EnsemblProtists"/>
        </authorList>
    </citation>
    <scope>IDENTIFICATION</scope>
    <source>
        <strain evidence="2">Emoy2</strain>
    </source>
</reference>
<protein>
    <submittedName>
        <fullName evidence="2">Uncharacterized protein</fullName>
    </submittedName>
</protein>
<proteinExistence type="predicted"/>
<evidence type="ECO:0000256" key="1">
    <source>
        <dbReference type="SAM" id="MobiDB-lite"/>
    </source>
</evidence>
<feature type="region of interest" description="Disordered" evidence="1">
    <location>
        <begin position="1"/>
        <end position="47"/>
    </location>
</feature>